<dbReference type="Gene3D" id="1.10.132.90">
    <property type="match status" value="1"/>
</dbReference>
<dbReference type="RefSeq" id="WP_170299914.1">
    <property type="nucleotide sequence ID" value="NZ_BMKG01000016.1"/>
</dbReference>
<sequence>MANPVSLNAKTVSTDSKVANQGEVSPAQKAKLQLNASIMQASASITIGAADDPQALLYKTAITSINEALQARLGENAVQNAAAQDNTPQGTAERILSLSTGFLDAFKRQNPGMEDAAAVEKFVDTVKGGIEKGFSEARDILKGLKVLDGDIAGNIDKTYELVMKGLEAFAVKNGKPQADAADGMGAANPAEKPAGKAPA</sequence>
<dbReference type="Proteomes" id="UP000622638">
    <property type="component" value="Unassembled WGS sequence"/>
</dbReference>
<protein>
    <recommendedName>
        <fullName evidence="2">DUF5610 domain-containing protein</fullName>
    </recommendedName>
</protein>
<dbReference type="Pfam" id="PF18433">
    <property type="entry name" value="DUF5610"/>
    <property type="match status" value="1"/>
</dbReference>
<evidence type="ECO:0000313" key="4">
    <source>
        <dbReference type="Proteomes" id="UP000622638"/>
    </source>
</evidence>
<proteinExistence type="predicted"/>
<organism evidence="3 4">
    <name type="scientific">Pseudoduganella buxea</name>
    <dbReference type="NCBI Taxonomy" id="1949069"/>
    <lineage>
        <taxon>Bacteria</taxon>
        <taxon>Pseudomonadati</taxon>
        <taxon>Pseudomonadota</taxon>
        <taxon>Betaproteobacteria</taxon>
        <taxon>Burkholderiales</taxon>
        <taxon>Oxalobacteraceae</taxon>
        <taxon>Telluria group</taxon>
        <taxon>Pseudoduganella</taxon>
    </lineage>
</organism>
<evidence type="ECO:0000259" key="2">
    <source>
        <dbReference type="Pfam" id="PF18433"/>
    </source>
</evidence>
<feature type="region of interest" description="Disordered" evidence="1">
    <location>
        <begin position="176"/>
        <end position="199"/>
    </location>
</feature>
<dbReference type="EMBL" id="BMKG01000016">
    <property type="protein sequence ID" value="GGC12375.1"/>
    <property type="molecule type" value="Genomic_DNA"/>
</dbReference>
<dbReference type="InterPro" id="IPR041651">
    <property type="entry name" value="DUF5610"/>
</dbReference>
<evidence type="ECO:0000256" key="1">
    <source>
        <dbReference type="SAM" id="MobiDB-lite"/>
    </source>
</evidence>
<reference evidence="4" key="1">
    <citation type="journal article" date="2019" name="Int. J. Syst. Evol. Microbiol.">
        <title>The Global Catalogue of Microorganisms (GCM) 10K type strain sequencing project: providing services to taxonomists for standard genome sequencing and annotation.</title>
        <authorList>
            <consortium name="The Broad Institute Genomics Platform"/>
            <consortium name="The Broad Institute Genome Sequencing Center for Infectious Disease"/>
            <person name="Wu L."/>
            <person name="Ma J."/>
        </authorList>
    </citation>
    <scope>NUCLEOTIDE SEQUENCE [LARGE SCALE GENOMIC DNA]</scope>
    <source>
        <strain evidence="4">CGMCC 1.15931</strain>
    </source>
</reference>
<name>A0ABQ1KYY9_9BURK</name>
<feature type="domain" description="DUF5610" evidence="2">
    <location>
        <begin position="52"/>
        <end position="169"/>
    </location>
</feature>
<gene>
    <name evidence="3" type="ORF">GCM10011572_37260</name>
</gene>
<keyword evidence="4" id="KW-1185">Reference proteome</keyword>
<evidence type="ECO:0000313" key="3">
    <source>
        <dbReference type="EMBL" id="GGC12375.1"/>
    </source>
</evidence>
<accession>A0ABQ1KYY9</accession>
<comment type="caution">
    <text evidence="3">The sequence shown here is derived from an EMBL/GenBank/DDBJ whole genome shotgun (WGS) entry which is preliminary data.</text>
</comment>